<evidence type="ECO:0000313" key="2">
    <source>
        <dbReference type="Proteomes" id="UP000814033"/>
    </source>
</evidence>
<comment type="caution">
    <text evidence="1">The sequence shown here is derived from an EMBL/GenBank/DDBJ whole genome shotgun (WGS) entry which is preliminary data.</text>
</comment>
<name>A0ACB8RPS0_9AGAM</name>
<sequence>MATRRCIRRVSNGSGRCWALFACVYQRPVLPACRKQWSQLSLVASIDARPRRIELHHFQICNFRRCHKTRTFRRMQVSDCTLWYPCRHLCLRPFNSLDLASPLEQPSILRPKLCDRKTYIRDRDNEHYVKEGGILTGAGALWPLGAMTVGLPRLRANAASRRAKREIGIEHAPDKSQHIQAWT</sequence>
<keyword evidence="2" id="KW-1185">Reference proteome</keyword>
<gene>
    <name evidence="1" type="ORF">FA95DRAFT_1424650</name>
</gene>
<organism evidence="1 2">
    <name type="scientific">Auriscalpium vulgare</name>
    <dbReference type="NCBI Taxonomy" id="40419"/>
    <lineage>
        <taxon>Eukaryota</taxon>
        <taxon>Fungi</taxon>
        <taxon>Dikarya</taxon>
        <taxon>Basidiomycota</taxon>
        <taxon>Agaricomycotina</taxon>
        <taxon>Agaricomycetes</taxon>
        <taxon>Russulales</taxon>
        <taxon>Auriscalpiaceae</taxon>
        <taxon>Auriscalpium</taxon>
    </lineage>
</organism>
<dbReference type="EMBL" id="MU275936">
    <property type="protein sequence ID" value="KAI0046040.1"/>
    <property type="molecule type" value="Genomic_DNA"/>
</dbReference>
<reference evidence="1" key="2">
    <citation type="journal article" date="2022" name="New Phytol.">
        <title>Evolutionary transition to the ectomycorrhizal habit in the genomes of a hyperdiverse lineage of mushroom-forming fungi.</title>
        <authorList>
            <person name="Looney B."/>
            <person name="Miyauchi S."/>
            <person name="Morin E."/>
            <person name="Drula E."/>
            <person name="Courty P.E."/>
            <person name="Kohler A."/>
            <person name="Kuo A."/>
            <person name="LaButti K."/>
            <person name="Pangilinan J."/>
            <person name="Lipzen A."/>
            <person name="Riley R."/>
            <person name="Andreopoulos W."/>
            <person name="He G."/>
            <person name="Johnson J."/>
            <person name="Nolan M."/>
            <person name="Tritt A."/>
            <person name="Barry K.W."/>
            <person name="Grigoriev I.V."/>
            <person name="Nagy L.G."/>
            <person name="Hibbett D."/>
            <person name="Henrissat B."/>
            <person name="Matheny P.B."/>
            <person name="Labbe J."/>
            <person name="Martin F.M."/>
        </authorList>
    </citation>
    <scope>NUCLEOTIDE SEQUENCE</scope>
    <source>
        <strain evidence="1">FP105234-sp</strain>
    </source>
</reference>
<accession>A0ACB8RPS0</accession>
<proteinExistence type="predicted"/>
<protein>
    <submittedName>
        <fullName evidence="1">Uncharacterized protein</fullName>
    </submittedName>
</protein>
<reference evidence="1" key="1">
    <citation type="submission" date="2021-02" db="EMBL/GenBank/DDBJ databases">
        <authorList>
            <consortium name="DOE Joint Genome Institute"/>
            <person name="Ahrendt S."/>
            <person name="Looney B.P."/>
            <person name="Miyauchi S."/>
            <person name="Morin E."/>
            <person name="Drula E."/>
            <person name="Courty P.E."/>
            <person name="Chicoki N."/>
            <person name="Fauchery L."/>
            <person name="Kohler A."/>
            <person name="Kuo A."/>
            <person name="Labutti K."/>
            <person name="Pangilinan J."/>
            <person name="Lipzen A."/>
            <person name="Riley R."/>
            <person name="Andreopoulos W."/>
            <person name="He G."/>
            <person name="Johnson J."/>
            <person name="Barry K.W."/>
            <person name="Grigoriev I.V."/>
            <person name="Nagy L."/>
            <person name="Hibbett D."/>
            <person name="Henrissat B."/>
            <person name="Matheny P.B."/>
            <person name="Labbe J."/>
            <person name="Martin F."/>
        </authorList>
    </citation>
    <scope>NUCLEOTIDE SEQUENCE</scope>
    <source>
        <strain evidence="1">FP105234-sp</strain>
    </source>
</reference>
<dbReference type="Proteomes" id="UP000814033">
    <property type="component" value="Unassembled WGS sequence"/>
</dbReference>
<evidence type="ECO:0000313" key="1">
    <source>
        <dbReference type="EMBL" id="KAI0046040.1"/>
    </source>
</evidence>